<sequence length="341" mass="38162">MFLPRFSGNDNDNPKNWIFRAELYFTYLGFDEKDWLPLPSFYFDGEALTWFSWLHRNKQFVNWKHFTEKLLMRFPKRTFTASVSMTDTSRAYFNCGRYATFVPPMTSASTIVDLSHVTLSSDLEDGFISGNTDTAHMLEKLPEKYTNVDCLALITGSNIEFATLEVVGTPQIGNAKSVEAELLQEPSSINEGQVFDEISHTTASSDISEPIDRFCEDVSIQTKVPPSVLNDTEGPMMSNTRVLLFLDMSHMGTHLCHVNQLLSKNDATMSIILQAANRVSSLLLTNLTVPGDAHAYSNLEDKVLIGVGSIVMNGPRPVIPKTAQYHIKELCVGSRLISNPF</sequence>
<reference evidence="1" key="1">
    <citation type="submission" date="2023-08" db="EMBL/GenBank/DDBJ databases">
        <title>A de novo genome assembly of Solanum verrucosum Schlechtendal, a Mexican diploid species geographically isolated from the other diploid A-genome species in potato relatives.</title>
        <authorList>
            <person name="Hosaka K."/>
        </authorList>
    </citation>
    <scope>NUCLEOTIDE SEQUENCE</scope>
    <source>
        <tissue evidence="1">Young leaves</tissue>
    </source>
</reference>
<evidence type="ECO:0000313" key="1">
    <source>
        <dbReference type="EMBL" id="WMV31575.1"/>
    </source>
</evidence>
<keyword evidence="2" id="KW-1185">Reference proteome</keyword>
<dbReference type="EMBL" id="CP133616">
    <property type="protein sequence ID" value="WMV31575.1"/>
    <property type="molecule type" value="Genomic_DNA"/>
</dbReference>
<dbReference type="Proteomes" id="UP001234989">
    <property type="component" value="Chromosome 5"/>
</dbReference>
<organism evidence="1 2">
    <name type="scientific">Solanum verrucosum</name>
    <dbReference type="NCBI Taxonomy" id="315347"/>
    <lineage>
        <taxon>Eukaryota</taxon>
        <taxon>Viridiplantae</taxon>
        <taxon>Streptophyta</taxon>
        <taxon>Embryophyta</taxon>
        <taxon>Tracheophyta</taxon>
        <taxon>Spermatophyta</taxon>
        <taxon>Magnoliopsida</taxon>
        <taxon>eudicotyledons</taxon>
        <taxon>Gunneridae</taxon>
        <taxon>Pentapetalae</taxon>
        <taxon>asterids</taxon>
        <taxon>lamiids</taxon>
        <taxon>Solanales</taxon>
        <taxon>Solanaceae</taxon>
        <taxon>Solanoideae</taxon>
        <taxon>Solaneae</taxon>
        <taxon>Solanum</taxon>
    </lineage>
</organism>
<dbReference type="AlphaFoldDB" id="A0AAF0R2M3"/>
<name>A0AAF0R2M3_SOLVR</name>
<gene>
    <name evidence="1" type="ORF">MTR67_024960</name>
</gene>
<protein>
    <submittedName>
        <fullName evidence="1">Uncharacterized protein</fullName>
    </submittedName>
</protein>
<evidence type="ECO:0000313" key="2">
    <source>
        <dbReference type="Proteomes" id="UP001234989"/>
    </source>
</evidence>
<proteinExistence type="predicted"/>
<accession>A0AAF0R2M3</accession>